<evidence type="ECO:0000313" key="1">
    <source>
        <dbReference type="EMBL" id="RKF16698.1"/>
    </source>
</evidence>
<dbReference type="Proteomes" id="UP000281128">
    <property type="component" value="Unassembled WGS sequence"/>
</dbReference>
<dbReference type="InterPro" id="IPR018247">
    <property type="entry name" value="EF_Hand_1_Ca_BS"/>
</dbReference>
<dbReference type="EMBL" id="RAPE01000001">
    <property type="protein sequence ID" value="RKF16698.1"/>
    <property type="molecule type" value="Genomic_DNA"/>
</dbReference>
<name>A0A3A8AWF3_9RHOB</name>
<keyword evidence="2" id="KW-1185">Reference proteome</keyword>
<evidence type="ECO:0000313" key="2">
    <source>
        <dbReference type="Proteomes" id="UP000281128"/>
    </source>
</evidence>
<protein>
    <submittedName>
        <fullName evidence="1">DUF1007 family protein</fullName>
    </submittedName>
</protein>
<organism evidence="1 2">
    <name type="scientific">Roseovarius spongiae</name>
    <dbReference type="NCBI Taxonomy" id="2320272"/>
    <lineage>
        <taxon>Bacteria</taxon>
        <taxon>Pseudomonadati</taxon>
        <taxon>Pseudomonadota</taxon>
        <taxon>Alphaproteobacteria</taxon>
        <taxon>Rhodobacterales</taxon>
        <taxon>Roseobacteraceae</taxon>
        <taxon>Roseovarius</taxon>
    </lineage>
</organism>
<sequence>MFLCVAGQSAAHPHVFVDTEVGFDIDASRLSSLHIVWTYDEFTTLTIFDILELDADGDGVLNKDDLAKVASGETDWPDGYNGDVYLEADQRQVGFGKPTNASAEMHGDKIVVRFDLPLNEPLDLSPGTAVLKFYDPNYYYAYTATGLMNPDTGSCHATIVPFEADAAAAALQNQLAALSREETPEQQNVGQLFADEIVLTCN</sequence>
<dbReference type="RefSeq" id="WP_121163955.1">
    <property type="nucleotide sequence ID" value="NZ_RAPE01000001.1"/>
</dbReference>
<dbReference type="InterPro" id="IPR010412">
    <property type="entry name" value="DUF1007"/>
</dbReference>
<reference evidence="1 2" key="1">
    <citation type="submission" date="2018-09" db="EMBL/GenBank/DDBJ databases">
        <title>Roseovarius spongiae sp. nov., isolated from a marine sponge.</title>
        <authorList>
            <person name="Zhuang L."/>
            <person name="Luo L."/>
        </authorList>
    </citation>
    <scope>NUCLEOTIDE SEQUENCE [LARGE SCALE GENOMIC DNA]</scope>
    <source>
        <strain evidence="1 2">HN-E21</strain>
    </source>
</reference>
<dbReference type="OrthoDB" id="1679673at2"/>
<dbReference type="PROSITE" id="PS00018">
    <property type="entry name" value="EF_HAND_1"/>
    <property type="match status" value="1"/>
</dbReference>
<dbReference type="AlphaFoldDB" id="A0A3A8AWF3"/>
<proteinExistence type="predicted"/>
<accession>A0A3A8AWF3</accession>
<gene>
    <name evidence="1" type="ORF">D6850_03940</name>
</gene>
<dbReference type="Pfam" id="PF06226">
    <property type="entry name" value="DUF1007"/>
    <property type="match status" value="1"/>
</dbReference>
<comment type="caution">
    <text evidence="1">The sequence shown here is derived from an EMBL/GenBank/DDBJ whole genome shotgun (WGS) entry which is preliminary data.</text>
</comment>